<accession>A0A916S560</accession>
<evidence type="ECO:0000313" key="3">
    <source>
        <dbReference type="Proteomes" id="UP000613512"/>
    </source>
</evidence>
<comment type="caution">
    <text evidence="2">The sequence shown here is derived from an EMBL/GenBank/DDBJ whole genome shotgun (WGS) entry which is preliminary data.</text>
</comment>
<name>A0A916S560_9BACI</name>
<evidence type="ECO:0000259" key="1">
    <source>
        <dbReference type="Pfam" id="PF01323"/>
    </source>
</evidence>
<gene>
    <name evidence="2" type="primary">frnE</name>
    <name evidence="2" type="ORF">GCM10008025_29830</name>
</gene>
<dbReference type="Pfam" id="PF01323">
    <property type="entry name" value="DSBA"/>
    <property type="match status" value="1"/>
</dbReference>
<dbReference type="SUPFAM" id="SSF52833">
    <property type="entry name" value="Thioredoxin-like"/>
    <property type="match status" value="1"/>
</dbReference>
<protein>
    <submittedName>
        <fullName evidence="2">DSBA oxidoreductase</fullName>
    </submittedName>
</protein>
<keyword evidence="3" id="KW-1185">Reference proteome</keyword>
<feature type="domain" description="DSBA-like thioredoxin" evidence="1">
    <location>
        <begin position="3"/>
        <end position="204"/>
    </location>
</feature>
<reference evidence="2" key="1">
    <citation type="journal article" date="2014" name="Int. J. Syst. Evol. Microbiol.">
        <title>Complete genome sequence of Corynebacterium casei LMG S-19264T (=DSM 44701T), isolated from a smear-ripened cheese.</title>
        <authorList>
            <consortium name="US DOE Joint Genome Institute (JGI-PGF)"/>
            <person name="Walter F."/>
            <person name="Albersmeier A."/>
            <person name="Kalinowski J."/>
            <person name="Ruckert C."/>
        </authorList>
    </citation>
    <scope>NUCLEOTIDE SEQUENCE</scope>
    <source>
        <strain evidence="2">CGMCC 1.12408</strain>
    </source>
</reference>
<dbReference type="PANTHER" id="PTHR13887">
    <property type="entry name" value="GLUTATHIONE S-TRANSFERASE KAPPA"/>
    <property type="match status" value="1"/>
</dbReference>
<dbReference type="Gene3D" id="3.40.30.10">
    <property type="entry name" value="Glutaredoxin"/>
    <property type="match status" value="1"/>
</dbReference>
<dbReference type="Proteomes" id="UP000613512">
    <property type="component" value="Unassembled WGS sequence"/>
</dbReference>
<evidence type="ECO:0000313" key="2">
    <source>
        <dbReference type="EMBL" id="GGA84733.1"/>
    </source>
</evidence>
<dbReference type="RefSeq" id="WP_188385469.1">
    <property type="nucleotide sequence ID" value="NZ_BMEY01000017.1"/>
</dbReference>
<reference evidence="2" key="2">
    <citation type="submission" date="2020-09" db="EMBL/GenBank/DDBJ databases">
        <authorList>
            <person name="Sun Q."/>
            <person name="Zhou Y."/>
        </authorList>
    </citation>
    <scope>NUCLEOTIDE SEQUENCE</scope>
    <source>
        <strain evidence="2">CGMCC 1.12408</strain>
    </source>
</reference>
<dbReference type="CDD" id="cd03024">
    <property type="entry name" value="DsbA_FrnE"/>
    <property type="match status" value="1"/>
</dbReference>
<dbReference type="InterPro" id="IPR036249">
    <property type="entry name" value="Thioredoxin-like_sf"/>
</dbReference>
<proteinExistence type="predicted"/>
<dbReference type="AlphaFoldDB" id="A0A916S560"/>
<sequence>MKIEIWSDFVCPFCYIGKRRLETALNQFEHREKVKIEYKSFELNPKATTKPSQSFHEYLATEKGISIEHAKELNERVGREALSVGLKYNFDTMQHTNTFDAHRLAKYAESKNLGEEMTEKLLYAYFTDSDLISDYATLKRLALEAGLDKEEVEELLETNRYARRVREDQDLAKQIGIRGVPFFVFNEKYAISGAQSEEFFLEVLTKVWKEESHRLTSSESKTSYCTGNECNLEE</sequence>
<dbReference type="EMBL" id="BMEY01000017">
    <property type="protein sequence ID" value="GGA84733.1"/>
    <property type="molecule type" value="Genomic_DNA"/>
</dbReference>
<organism evidence="2 3">
    <name type="scientific">Ornithinibacillus halotolerans</name>
    <dbReference type="NCBI Taxonomy" id="1274357"/>
    <lineage>
        <taxon>Bacteria</taxon>
        <taxon>Bacillati</taxon>
        <taxon>Bacillota</taxon>
        <taxon>Bacilli</taxon>
        <taxon>Bacillales</taxon>
        <taxon>Bacillaceae</taxon>
        <taxon>Ornithinibacillus</taxon>
    </lineage>
</organism>
<dbReference type="InterPro" id="IPR001853">
    <property type="entry name" value="DSBA-like_thioredoxin_dom"/>
</dbReference>
<dbReference type="PANTHER" id="PTHR13887:SF41">
    <property type="entry name" value="THIOREDOXIN SUPERFAMILY PROTEIN"/>
    <property type="match status" value="1"/>
</dbReference>
<dbReference type="GO" id="GO:0016491">
    <property type="term" value="F:oxidoreductase activity"/>
    <property type="evidence" value="ECO:0007669"/>
    <property type="project" value="InterPro"/>
</dbReference>